<evidence type="ECO:0000259" key="6">
    <source>
        <dbReference type="Pfam" id="PF07980"/>
    </source>
</evidence>
<dbReference type="InterPro" id="IPR012944">
    <property type="entry name" value="SusD_RagB_dom"/>
</dbReference>
<keyword evidence="5" id="KW-0998">Cell outer membrane</keyword>
<proteinExistence type="inferred from homology"/>
<gene>
    <name evidence="8" type="ORF">FOT42_000020</name>
</gene>
<evidence type="ECO:0000256" key="3">
    <source>
        <dbReference type="ARBA" id="ARBA00022729"/>
    </source>
</evidence>
<protein>
    <submittedName>
        <fullName evidence="8">RagB/SusD family nutrient uptake outer membrane protein</fullName>
    </submittedName>
</protein>
<keyword evidence="9" id="KW-1185">Reference proteome</keyword>
<keyword evidence="3" id="KW-0732">Signal</keyword>
<dbReference type="EMBL" id="VNIK02000001">
    <property type="protein sequence ID" value="KAB5491374.1"/>
    <property type="molecule type" value="Genomic_DNA"/>
</dbReference>
<organism evidence="8 9">
    <name type="scientific">Flagellimonas hadalis</name>
    <dbReference type="NCBI Taxonomy" id="2597517"/>
    <lineage>
        <taxon>Bacteria</taxon>
        <taxon>Pseudomonadati</taxon>
        <taxon>Bacteroidota</taxon>
        <taxon>Flavobacteriia</taxon>
        <taxon>Flavobacteriales</taxon>
        <taxon>Flavobacteriaceae</taxon>
        <taxon>Flagellimonas</taxon>
    </lineage>
</organism>
<evidence type="ECO:0000313" key="8">
    <source>
        <dbReference type="EMBL" id="KAB5491374.1"/>
    </source>
</evidence>
<dbReference type="Pfam" id="PF14322">
    <property type="entry name" value="SusD-like_3"/>
    <property type="match status" value="1"/>
</dbReference>
<dbReference type="Gene3D" id="1.25.40.390">
    <property type="match status" value="1"/>
</dbReference>
<name>A0A5N5IT26_9FLAO</name>
<comment type="caution">
    <text evidence="8">The sequence shown here is derived from an EMBL/GenBank/DDBJ whole genome shotgun (WGS) entry which is preliminary data.</text>
</comment>
<feature type="domain" description="SusD-like N-terminal" evidence="7">
    <location>
        <begin position="41"/>
        <end position="238"/>
    </location>
</feature>
<sequence>MKTILKFKSKYIMVGAILALTVLGSCSKDFLEEVTYGEVSPSEMTKAENVEKAIISAYSVLNGQIDGASNAYNSPASNWSFGDVVSDDCYKGGGGTGDQNQIHQMELYNTTPATYDVERKWMALYEGVKRTNEAMKLLNASEDFDANLKTQRTAELRFLRGHYYFELKKIYGQIPYVDETAETVDDYARSNTEFTSSEIWAKIEADFQAAYDALPSTQEEVGRPTNLAAMAYLAKTYLFQEKWQAAFDATTIVMGGNYGLMDDFQSVFLPENDNGTEVIFAVQYSVNDGQSSNYNGSIGDRLTAPGGPFYSQYGFHRPTQNLVNAFKTDASGLPVNDNVDVSETDFVDPRLDITIGRPGIPYKDLDILYDASWARDLATYGPYGPKKRILSANSPYHTIIWPYVDALNYYIIRYAEVLLWRAEAAVELGNLEEARSLVNQIRERAANTQYVQTLDGSGDAANYNIGTYDTVWTDPADAMDKVRMESRLELAMEGHRFFNLVRWGIAKEVIDDYLEVERTRRSHLTNAVFTEGKNEYWPIPQEYIDSVDEGLVTQNNGY</sequence>
<comment type="similarity">
    <text evidence="2">Belongs to the SusD family.</text>
</comment>
<dbReference type="Pfam" id="PF07980">
    <property type="entry name" value="SusD_RagB"/>
    <property type="match status" value="1"/>
</dbReference>
<evidence type="ECO:0000259" key="7">
    <source>
        <dbReference type="Pfam" id="PF14322"/>
    </source>
</evidence>
<dbReference type="AlphaFoldDB" id="A0A5N5IT26"/>
<dbReference type="GO" id="GO:0009279">
    <property type="term" value="C:cell outer membrane"/>
    <property type="evidence" value="ECO:0007669"/>
    <property type="project" value="UniProtKB-SubCell"/>
</dbReference>
<dbReference type="PROSITE" id="PS51257">
    <property type="entry name" value="PROKAR_LIPOPROTEIN"/>
    <property type="match status" value="1"/>
</dbReference>
<comment type="subcellular location">
    <subcellularLocation>
        <location evidence="1">Cell outer membrane</location>
    </subcellularLocation>
</comment>
<evidence type="ECO:0000313" key="9">
    <source>
        <dbReference type="Proteomes" id="UP000319204"/>
    </source>
</evidence>
<dbReference type="SUPFAM" id="SSF48452">
    <property type="entry name" value="TPR-like"/>
    <property type="match status" value="1"/>
</dbReference>
<dbReference type="RefSeq" id="WP_151888529.1">
    <property type="nucleotide sequence ID" value="NZ_VNIK02000001.1"/>
</dbReference>
<dbReference type="InterPro" id="IPR033985">
    <property type="entry name" value="SusD-like_N"/>
</dbReference>
<dbReference type="Proteomes" id="UP000319204">
    <property type="component" value="Unassembled WGS sequence"/>
</dbReference>
<accession>A0A5N5IT26</accession>
<evidence type="ECO:0000256" key="4">
    <source>
        <dbReference type="ARBA" id="ARBA00023136"/>
    </source>
</evidence>
<evidence type="ECO:0000256" key="5">
    <source>
        <dbReference type="ARBA" id="ARBA00023237"/>
    </source>
</evidence>
<evidence type="ECO:0000256" key="1">
    <source>
        <dbReference type="ARBA" id="ARBA00004442"/>
    </source>
</evidence>
<feature type="domain" description="RagB/SusD" evidence="6">
    <location>
        <begin position="276"/>
        <end position="558"/>
    </location>
</feature>
<reference evidence="8" key="1">
    <citation type="submission" date="2019-10" db="EMBL/GenBank/DDBJ databases">
        <title>Muricauda hadale sp. nov., a piezophilic bacterium isolated from hadopelagic water of the Mariana Trench.</title>
        <authorList>
            <person name="Wei Y."/>
        </authorList>
    </citation>
    <scope>NUCLEOTIDE SEQUENCE [LARGE SCALE GENOMIC DNA]</scope>
    <source>
        <strain evidence="8">MT-229</strain>
    </source>
</reference>
<dbReference type="OrthoDB" id="5694214at2"/>
<keyword evidence="4" id="KW-0472">Membrane</keyword>
<evidence type="ECO:0000256" key="2">
    <source>
        <dbReference type="ARBA" id="ARBA00006275"/>
    </source>
</evidence>
<dbReference type="InterPro" id="IPR011990">
    <property type="entry name" value="TPR-like_helical_dom_sf"/>
</dbReference>